<gene>
    <name evidence="1" type="ORF">NZD88_06005</name>
</gene>
<sequence>MKKYIHTIYFILIILSFNMKTSAQVGINTNAPNASSVLDINSSNKGVLFPQYDLTVLNSTSTPVAAPAEGLMIYNKGGASTYPKGYYIWIRDQWQRAILAGSEPQIMSLTNITVTPPNILIATNSSNNVVPNLVVGVNKIAGASLAADKSTITLPAGTYIFRYSTDTVTDTNNTGPVNTTYLSKNFVCTRSYLINAATNTNLSEFNRTCQLTDTFTFFQGTFFLKLTVPTTIKQKFEFDTGNGFTGSNLLIRSSFSLTITKMAQ</sequence>
<evidence type="ECO:0008006" key="3">
    <source>
        <dbReference type="Google" id="ProtNLM"/>
    </source>
</evidence>
<comment type="caution">
    <text evidence="1">The sequence shown here is derived from an EMBL/GenBank/DDBJ whole genome shotgun (WGS) entry which is preliminary data.</text>
</comment>
<proteinExistence type="predicted"/>
<protein>
    <recommendedName>
        <fullName evidence="3">C1q domain-containing protein</fullName>
    </recommendedName>
</protein>
<name>A0ABT2IER1_9FLAO</name>
<reference evidence="1" key="1">
    <citation type="submission" date="2022-08" db="EMBL/GenBank/DDBJ databases">
        <title>Chryseobacterium antibioticum,isolated from the rhizosphere soil of Pyrola in Tibet.</title>
        <authorList>
            <person name="Kan Y."/>
        </authorList>
    </citation>
    <scope>NUCLEOTIDE SEQUENCE</scope>
    <source>
        <strain evidence="1">Pc2-12</strain>
    </source>
</reference>
<dbReference type="EMBL" id="JANZQH010000002">
    <property type="protein sequence ID" value="MCT2407104.1"/>
    <property type="molecule type" value="Genomic_DNA"/>
</dbReference>
<evidence type="ECO:0000313" key="2">
    <source>
        <dbReference type="Proteomes" id="UP001142057"/>
    </source>
</evidence>
<keyword evidence="2" id="KW-1185">Reference proteome</keyword>
<organism evidence="1 2">
    <name type="scientific">Chryseobacterium pyrolae</name>
    <dbReference type="NCBI Taxonomy" id="2987481"/>
    <lineage>
        <taxon>Bacteria</taxon>
        <taxon>Pseudomonadati</taxon>
        <taxon>Bacteroidota</taxon>
        <taxon>Flavobacteriia</taxon>
        <taxon>Flavobacteriales</taxon>
        <taxon>Weeksellaceae</taxon>
        <taxon>Chryseobacterium group</taxon>
        <taxon>Chryseobacterium</taxon>
    </lineage>
</organism>
<evidence type="ECO:0000313" key="1">
    <source>
        <dbReference type="EMBL" id="MCT2407104.1"/>
    </source>
</evidence>
<dbReference type="RefSeq" id="WP_259828190.1">
    <property type="nucleotide sequence ID" value="NZ_JANZQH010000002.1"/>
</dbReference>
<accession>A0ABT2IER1</accession>
<dbReference type="Proteomes" id="UP001142057">
    <property type="component" value="Unassembled WGS sequence"/>
</dbReference>